<organism evidence="2 3">
    <name type="scientific">Sphaerosporella brunnea</name>
    <dbReference type="NCBI Taxonomy" id="1250544"/>
    <lineage>
        <taxon>Eukaryota</taxon>
        <taxon>Fungi</taxon>
        <taxon>Dikarya</taxon>
        <taxon>Ascomycota</taxon>
        <taxon>Pezizomycotina</taxon>
        <taxon>Pezizomycetes</taxon>
        <taxon>Pezizales</taxon>
        <taxon>Pyronemataceae</taxon>
        <taxon>Sphaerosporella</taxon>
    </lineage>
</organism>
<comment type="caution">
    <text evidence="2">The sequence shown here is derived from an EMBL/GenBank/DDBJ whole genome shotgun (WGS) entry which is preliminary data.</text>
</comment>
<feature type="signal peptide" evidence="1">
    <location>
        <begin position="1"/>
        <end position="24"/>
    </location>
</feature>
<dbReference type="OrthoDB" id="1872379at2759"/>
<keyword evidence="3" id="KW-1185">Reference proteome</keyword>
<protein>
    <submittedName>
        <fullName evidence="2">Uncharacterized protein</fullName>
    </submittedName>
</protein>
<dbReference type="Proteomes" id="UP000326924">
    <property type="component" value="Unassembled WGS sequence"/>
</dbReference>
<dbReference type="PANTHER" id="PTHR46014">
    <property type="entry name" value="TETRATRICOPEPTIDE REPEAT PROTEIN 1"/>
    <property type="match status" value="1"/>
</dbReference>
<proteinExistence type="predicted"/>
<dbReference type="PANTHER" id="PTHR46014:SF1">
    <property type="entry name" value="TETRATRICOPEPTIDE REPEAT PROTEIN 1"/>
    <property type="match status" value="1"/>
</dbReference>
<dbReference type="InterPro" id="IPR011990">
    <property type="entry name" value="TPR-like_helical_dom_sf"/>
</dbReference>
<reference evidence="2 3" key="1">
    <citation type="submission" date="2019-09" db="EMBL/GenBank/DDBJ databases">
        <title>Draft genome of the ectomycorrhizal ascomycete Sphaerosporella brunnea.</title>
        <authorList>
            <consortium name="DOE Joint Genome Institute"/>
            <person name="Benucci G.M."/>
            <person name="Marozzi G."/>
            <person name="Antonielli L."/>
            <person name="Sanchez S."/>
            <person name="Marco P."/>
            <person name="Wang X."/>
            <person name="Falini L.B."/>
            <person name="Barry K."/>
            <person name="Haridas S."/>
            <person name="Lipzen A."/>
            <person name="Labutti K."/>
            <person name="Grigoriev I.V."/>
            <person name="Murat C."/>
            <person name="Martin F."/>
            <person name="Albertini E."/>
            <person name="Donnini D."/>
            <person name="Bonito G."/>
        </authorList>
    </citation>
    <scope>NUCLEOTIDE SEQUENCE [LARGE SCALE GENOMIC DNA]</scope>
    <source>
        <strain evidence="2 3">Sb_GMNB300</strain>
    </source>
</reference>
<dbReference type="AlphaFoldDB" id="A0A5J5EZJ4"/>
<feature type="chain" id="PRO_5023849893" evidence="1">
    <location>
        <begin position="25"/>
        <end position="208"/>
    </location>
</feature>
<accession>A0A5J5EZJ4</accession>
<name>A0A5J5EZJ4_9PEZI</name>
<dbReference type="EMBL" id="VXIS01000069">
    <property type="protein sequence ID" value="KAA8908340.1"/>
    <property type="molecule type" value="Genomic_DNA"/>
</dbReference>
<dbReference type="InParanoid" id="A0A5J5EZJ4"/>
<dbReference type="InterPro" id="IPR052769">
    <property type="entry name" value="TPR_domain_protein"/>
</dbReference>
<dbReference type="SUPFAM" id="SSF48452">
    <property type="entry name" value="TPR-like"/>
    <property type="match status" value="1"/>
</dbReference>
<gene>
    <name evidence="2" type="ORF">FN846DRAFT_945518</name>
</gene>
<keyword evidence="1" id="KW-0732">Signal</keyword>
<evidence type="ECO:0000256" key="1">
    <source>
        <dbReference type="SAM" id="SignalP"/>
    </source>
</evidence>
<sequence>MMMVFVCLFLQRLLAAAQLQKVSGNTLFATQHYLAAIDAYKLALASTPAYLGREMAILHSNLAACHLKLSAPTLALSHATEAIARRPGWSKPMLRRCRAREMLATWKELEAAVAEYEVLLQSGGPPLESPLSEDEKKECKRSLDRCRKMLEEARAKEVGEAMKGLRSLGDGLLRPFGISTSDFGMAPDGKGGYSLQFKKGGGDDGGGG</sequence>
<dbReference type="Gene3D" id="1.25.40.10">
    <property type="entry name" value="Tetratricopeptide repeat domain"/>
    <property type="match status" value="1"/>
</dbReference>
<evidence type="ECO:0000313" key="3">
    <source>
        <dbReference type="Proteomes" id="UP000326924"/>
    </source>
</evidence>
<evidence type="ECO:0000313" key="2">
    <source>
        <dbReference type="EMBL" id="KAA8908340.1"/>
    </source>
</evidence>